<keyword evidence="9" id="KW-1185">Reference proteome</keyword>
<dbReference type="RefSeq" id="WP_014829293.1">
    <property type="nucleotide sequence ID" value="NC_018068.1"/>
</dbReference>
<evidence type="ECO:0000313" key="8">
    <source>
        <dbReference type="EMBL" id="AFM43310.1"/>
    </source>
</evidence>
<dbReference type="FunFam" id="3.40.30.10:FF:000015">
    <property type="entry name" value="NADH-quinone oxidoreductase subunit E"/>
    <property type="match status" value="1"/>
</dbReference>
<organism evidence="8 9">
    <name type="scientific">Desulfosporosinus acidiphilus (strain DSM 22704 / JCM 16185 / SJ4)</name>
    <dbReference type="NCBI Taxonomy" id="646529"/>
    <lineage>
        <taxon>Bacteria</taxon>
        <taxon>Bacillati</taxon>
        <taxon>Bacillota</taxon>
        <taxon>Clostridia</taxon>
        <taxon>Eubacteriales</taxon>
        <taxon>Desulfitobacteriaceae</taxon>
        <taxon>Desulfosporosinus</taxon>
    </lineage>
</organism>
<dbReference type="InterPro" id="IPR042128">
    <property type="entry name" value="NuoE_dom"/>
</dbReference>
<comment type="cofactor">
    <cofactor evidence="6">
        <name>[2Fe-2S] cluster</name>
        <dbReference type="ChEBI" id="CHEBI:190135"/>
    </cofactor>
</comment>
<dbReference type="CDD" id="cd03064">
    <property type="entry name" value="TRX_Fd_NuoE"/>
    <property type="match status" value="1"/>
</dbReference>
<evidence type="ECO:0000256" key="1">
    <source>
        <dbReference type="ARBA" id="ARBA00010643"/>
    </source>
</evidence>
<keyword evidence="2 7" id="KW-0001">2Fe-2S</keyword>
<reference evidence="8 9" key="1">
    <citation type="journal article" date="2012" name="J. Bacteriol.">
        <title>Complete genome sequences of Desulfosporosinus orientis DSM765T, Desulfosporosinus youngiae DSM17734T, Desulfosporosinus meridiei DSM13257T, and Desulfosporosinus acidiphilus DSM22704T.</title>
        <authorList>
            <person name="Pester M."/>
            <person name="Brambilla E."/>
            <person name="Alazard D."/>
            <person name="Rattei T."/>
            <person name="Weinmaier T."/>
            <person name="Han J."/>
            <person name="Lucas S."/>
            <person name="Lapidus A."/>
            <person name="Cheng J.F."/>
            <person name="Goodwin L."/>
            <person name="Pitluck S."/>
            <person name="Peters L."/>
            <person name="Ovchinnikova G."/>
            <person name="Teshima H."/>
            <person name="Detter J.C."/>
            <person name="Han C.S."/>
            <person name="Tapia R."/>
            <person name="Land M.L."/>
            <person name="Hauser L."/>
            <person name="Kyrpides N.C."/>
            <person name="Ivanova N.N."/>
            <person name="Pagani I."/>
            <person name="Huntmann M."/>
            <person name="Wei C.L."/>
            <person name="Davenport K.W."/>
            <person name="Daligault H."/>
            <person name="Chain P.S."/>
            <person name="Chen A."/>
            <person name="Mavromatis K."/>
            <person name="Markowitz V."/>
            <person name="Szeto E."/>
            <person name="Mikhailova N."/>
            <person name="Pati A."/>
            <person name="Wagner M."/>
            <person name="Woyke T."/>
            <person name="Ollivier B."/>
            <person name="Klenk H.P."/>
            <person name="Spring S."/>
            <person name="Loy A."/>
        </authorList>
    </citation>
    <scope>NUCLEOTIDE SEQUENCE [LARGE SCALE GENOMIC DNA]</scope>
    <source>
        <strain evidence="9">DSM 22704 / JCM 16185 / SJ4</strain>
    </source>
</reference>
<dbReference type="OrthoDB" id="9807941at2"/>
<dbReference type="HOGENOM" id="CLU_054362_2_1_9"/>
<evidence type="ECO:0000256" key="2">
    <source>
        <dbReference type="ARBA" id="ARBA00022714"/>
    </source>
</evidence>
<dbReference type="Gene3D" id="3.40.30.10">
    <property type="entry name" value="Glutaredoxin"/>
    <property type="match status" value="1"/>
</dbReference>
<dbReference type="GO" id="GO:0016491">
    <property type="term" value="F:oxidoreductase activity"/>
    <property type="evidence" value="ECO:0007669"/>
    <property type="project" value="InterPro"/>
</dbReference>
<evidence type="ECO:0000256" key="5">
    <source>
        <dbReference type="ARBA" id="ARBA00023014"/>
    </source>
</evidence>
<feature type="binding site" evidence="7">
    <location>
        <position position="130"/>
    </location>
    <ligand>
        <name>[2Fe-2S] cluster</name>
        <dbReference type="ChEBI" id="CHEBI:190135"/>
    </ligand>
</feature>
<dbReference type="GO" id="GO:0046872">
    <property type="term" value="F:metal ion binding"/>
    <property type="evidence" value="ECO:0007669"/>
    <property type="project" value="UniProtKB-KW"/>
</dbReference>
<keyword evidence="8" id="KW-0830">Ubiquinone</keyword>
<dbReference type="Gene3D" id="1.10.10.1590">
    <property type="entry name" value="NADH-quinone oxidoreductase subunit E"/>
    <property type="match status" value="1"/>
</dbReference>
<dbReference type="Pfam" id="PF01257">
    <property type="entry name" value="2Fe-2S_thioredx"/>
    <property type="match status" value="1"/>
</dbReference>
<dbReference type="SUPFAM" id="SSF52833">
    <property type="entry name" value="Thioredoxin-like"/>
    <property type="match status" value="1"/>
</dbReference>
<evidence type="ECO:0000313" key="9">
    <source>
        <dbReference type="Proteomes" id="UP000002892"/>
    </source>
</evidence>
<comment type="similarity">
    <text evidence="1">Belongs to the complex I 24 kDa subunit family.</text>
</comment>
<name>I4DBY6_DESAJ</name>
<dbReference type="Proteomes" id="UP000002892">
    <property type="component" value="Chromosome"/>
</dbReference>
<dbReference type="InterPro" id="IPR041921">
    <property type="entry name" value="NuoE_N"/>
</dbReference>
<dbReference type="InterPro" id="IPR002023">
    <property type="entry name" value="NuoE-like"/>
</dbReference>
<feature type="binding site" evidence="7">
    <location>
        <position position="90"/>
    </location>
    <ligand>
        <name>[2Fe-2S] cluster</name>
        <dbReference type="ChEBI" id="CHEBI:190135"/>
    </ligand>
</feature>
<dbReference type="KEGG" id="dai:Desaci_4467"/>
<dbReference type="InterPro" id="IPR036249">
    <property type="entry name" value="Thioredoxin-like_sf"/>
</dbReference>
<evidence type="ECO:0000256" key="6">
    <source>
        <dbReference type="ARBA" id="ARBA00034078"/>
    </source>
</evidence>
<protein>
    <submittedName>
        <fullName evidence="8">NADH:ubiquinone oxidoreductase 24 kD subunit</fullName>
    </submittedName>
</protein>
<feature type="binding site" evidence="7">
    <location>
        <position position="126"/>
    </location>
    <ligand>
        <name>[2Fe-2S] cluster</name>
        <dbReference type="ChEBI" id="CHEBI:190135"/>
    </ligand>
</feature>
<evidence type="ECO:0000256" key="3">
    <source>
        <dbReference type="ARBA" id="ARBA00022723"/>
    </source>
</evidence>
<evidence type="ECO:0000256" key="4">
    <source>
        <dbReference type="ARBA" id="ARBA00023004"/>
    </source>
</evidence>
<proteinExistence type="inferred from homology"/>
<gene>
    <name evidence="8" type="ordered locus">Desaci_4467</name>
</gene>
<dbReference type="GO" id="GO:0051537">
    <property type="term" value="F:2 iron, 2 sulfur cluster binding"/>
    <property type="evidence" value="ECO:0007669"/>
    <property type="project" value="UniProtKB-KW"/>
</dbReference>
<feature type="binding site" evidence="7">
    <location>
        <position position="85"/>
    </location>
    <ligand>
        <name>[2Fe-2S] cluster</name>
        <dbReference type="ChEBI" id="CHEBI:190135"/>
    </ligand>
</feature>
<dbReference type="eggNOG" id="COG1905">
    <property type="taxonomic scope" value="Bacteria"/>
</dbReference>
<evidence type="ECO:0000256" key="7">
    <source>
        <dbReference type="PIRSR" id="PIRSR000216-1"/>
    </source>
</evidence>
<dbReference type="PANTHER" id="PTHR43342">
    <property type="entry name" value="NADH-QUINONE OXIDOREDUCTASE, E SUBUNIT"/>
    <property type="match status" value="1"/>
</dbReference>
<comment type="cofactor">
    <cofactor evidence="7">
        <name>[2Fe-2S] cluster</name>
        <dbReference type="ChEBI" id="CHEBI:190135"/>
    </cofactor>
    <text evidence="7">Binds 1 [2Fe-2S] cluster.</text>
</comment>
<dbReference type="PIRSF" id="PIRSF000216">
    <property type="entry name" value="NADH_DH_24kDa"/>
    <property type="match status" value="1"/>
</dbReference>
<keyword evidence="4 7" id="KW-0408">Iron</keyword>
<dbReference type="PANTHER" id="PTHR43342:SF2">
    <property type="entry name" value="POTENTIAL NAD-REDUCING HYDROGENASE SUBUNIT"/>
    <property type="match status" value="1"/>
</dbReference>
<keyword evidence="3 7" id="KW-0479">Metal-binding</keyword>
<dbReference type="AlphaFoldDB" id="I4DBY6"/>
<dbReference type="InterPro" id="IPR028431">
    <property type="entry name" value="NADP_DH_HndA-like"/>
</dbReference>
<keyword evidence="5 7" id="KW-0411">Iron-sulfur</keyword>
<sequence length="170" mass="19218">MCSNPSQLYNPYQQLDRYIDSLPYKKENLIAILHHAQQLFGYLPDKVQKHIALKLDIPSAKVYGVVSFYSFFTMKPRGKHVVNVCMGTACFVRGSEKLQQEIEKQLGIKTGQTTDDELFSLDSLRCVGACGLAPVMMVDGKVYGRLKDPEEIKQILNQYREPALKEGTLS</sequence>
<dbReference type="STRING" id="646529.Desaci_4467"/>
<dbReference type="NCBIfam" id="NF005722">
    <property type="entry name" value="PRK07539.1-2"/>
    <property type="match status" value="1"/>
</dbReference>
<dbReference type="EMBL" id="CP003639">
    <property type="protein sequence ID" value="AFM43310.1"/>
    <property type="molecule type" value="Genomic_DNA"/>
</dbReference>
<accession>I4DBY6</accession>